<comment type="subcellular location">
    <subcellularLocation>
        <location evidence="1">Membrane</location>
        <topology evidence="1">Multi-pass membrane protein</topology>
    </subcellularLocation>
</comment>
<evidence type="ECO:0000256" key="4">
    <source>
        <dbReference type="ARBA" id="ARBA00023136"/>
    </source>
</evidence>
<gene>
    <name evidence="6" type="ORF">EPJ72_10445</name>
</gene>
<keyword evidence="3 5" id="KW-1133">Transmembrane helix</keyword>
<feature type="transmembrane region" description="Helical" evidence="5">
    <location>
        <begin position="52"/>
        <end position="75"/>
    </location>
</feature>
<accession>A0A5C8EKA2</accession>
<dbReference type="AlphaFoldDB" id="A0A5C8EKA2"/>
<keyword evidence="4 5" id="KW-0472">Membrane</keyword>
<feature type="transmembrane region" description="Helical" evidence="5">
    <location>
        <begin position="6"/>
        <end position="22"/>
    </location>
</feature>
<dbReference type="EMBL" id="SAXY01000063">
    <property type="protein sequence ID" value="TXJ37414.1"/>
    <property type="molecule type" value="Genomic_DNA"/>
</dbReference>
<feature type="transmembrane region" description="Helical" evidence="5">
    <location>
        <begin position="124"/>
        <end position="141"/>
    </location>
</feature>
<name>A0A5C8EKA2_BRAPL</name>
<keyword evidence="2 5" id="KW-0812">Transmembrane</keyword>
<feature type="transmembrane region" description="Helical" evidence="5">
    <location>
        <begin position="96"/>
        <end position="118"/>
    </location>
</feature>
<evidence type="ECO:0000313" key="6">
    <source>
        <dbReference type="EMBL" id="TXJ37414.1"/>
    </source>
</evidence>
<proteinExistence type="predicted"/>
<protein>
    <submittedName>
        <fullName evidence="6">CvpA family protein</fullName>
    </submittedName>
</protein>
<evidence type="ECO:0000256" key="3">
    <source>
        <dbReference type="ARBA" id="ARBA00022989"/>
    </source>
</evidence>
<dbReference type="InterPro" id="IPR003825">
    <property type="entry name" value="Colicin-V_CvpA"/>
</dbReference>
<evidence type="ECO:0000256" key="5">
    <source>
        <dbReference type="SAM" id="Phobius"/>
    </source>
</evidence>
<evidence type="ECO:0000256" key="1">
    <source>
        <dbReference type="ARBA" id="ARBA00004141"/>
    </source>
</evidence>
<dbReference type="Proteomes" id="UP000323176">
    <property type="component" value="Unassembled WGS sequence"/>
</dbReference>
<organism evidence="6 7">
    <name type="scientific">Brachyspira pilosicoli</name>
    <name type="common">Serpulina pilosicoli</name>
    <dbReference type="NCBI Taxonomy" id="52584"/>
    <lineage>
        <taxon>Bacteria</taxon>
        <taxon>Pseudomonadati</taxon>
        <taxon>Spirochaetota</taxon>
        <taxon>Spirochaetia</taxon>
        <taxon>Brachyspirales</taxon>
        <taxon>Brachyspiraceae</taxon>
        <taxon>Brachyspira</taxon>
    </lineage>
</organism>
<dbReference type="GO" id="GO:0009403">
    <property type="term" value="P:toxin biosynthetic process"/>
    <property type="evidence" value="ECO:0007669"/>
    <property type="project" value="InterPro"/>
</dbReference>
<feature type="transmembrane region" description="Helical" evidence="5">
    <location>
        <begin position="29"/>
        <end position="46"/>
    </location>
</feature>
<evidence type="ECO:0000256" key="2">
    <source>
        <dbReference type="ARBA" id="ARBA00022692"/>
    </source>
</evidence>
<dbReference type="GO" id="GO:0016020">
    <property type="term" value="C:membrane"/>
    <property type="evidence" value="ECO:0007669"/>
    <property type="project" value="UniProtKB-SubCell"/>
</dbReference>
<comment type="caution">
    <text evidence="6">The sequence shown here is derived from an EMBL/GenBank/DDBJ whole genome shotgun (WGS) entry which is preliminary data.</text>
</comment>
<dbReference type="Pfam" id="PF02674">
    <property type="entry name" value="Colicin_V"/>
    <property type="match status" value="1"/>
</dbReference>
<reference evidence="6 7" key="1">
    <citation type="journal article" date="1992" name="Lakartidningen">
        <title>[Penicillin V and not amoxicillin is the first choice preparation in acute otitis].</title>
        <authorList>
            <person name="Kamme C."/>
            <person name="Lundgren K."/>
            <person name="Prellner K."/>
        </authorList>
    </citation>
    <scope>NUCLEOTIDE SEQUENCE [LARGE SCALE GENOMIC DNA]</scope>
    <source>
        <strain evidence="6 7">PC5538III-hc</strain>
    </source>
</reference>
<sequence length="151" mass="17417">MFNNIDIVIIIFLVFVFIYGFYRGIISITIPVIAIISTFIIAPIIYNHASKYFEHSIILKIVSFLISYSIIRIILSKAADSIKKVLKMIFLSWVDRILGAIVMLFIVSLIISIVSYFVLNMTEYGGIIYSSKVLMFIYNIFNINNYMNNFV</sequence>
<evidence type="ECO:0000313" key="7">
    <source>
        <dbReference type="Proteomes" id="UP000323176"/>
    </source>
</evidence>